<reference evidence="3" key="2">
    <citation type="submission" date="2023-01" db="EMBL/GenBank/DDBJ databases">
        <authorList>
            <person name="Sun Q."/>
            <person name="Evtushenko L."/>
        </authorList>
    </citation>
    <scope>NUCLEOTIDE SEQUENCE</scope>
    <source>
        <strain evidence="3">VKM Ac-1321</strain>
    </source>
</reference>
<protein>
    <submittedName>
        <fullName evidence="3">Uncharacterized protein</fullName>
    </submittedName>
</protein>
<evidence type="ECO:0000256" key="1">
    <source>
        <dbReference type="SAM" id="MobiDB-lite"/>
    </source>
</evidence>
<sequence>MRRHNVMRRATGLAGLLAALGVAGSLAAAGAAHASRIAEQRAAVTTPAPASIAVATADNGSAGSAPTTLPRSTSTEIHVVAGISR</sequence>
<evidence type="ECO:0000313" key="3">
    <source>
        <dbReference type="EMBL" id="GLL07342.1"/>
    </source>
</evidence>
<evidence type="ECO:0000313" key="4">
    <source>
        <dbReference type="Proteomes" id="UP001143480"/>
    </source>
</evidence>
<organism evidence="3 4">
    <name type="scientific">Dactylosporangium matsuzakiense</name>
    <dbReference type="NCBI Taxonomy" id="53360"/>
    <lineage>
        <taxon>Bacteria</taxon>
        <taxon>Bacillati</taxon>
        <taxon>Actinomycetota</taxon>
        <taxon>Actinomycetes</taxon>
        <taxon>Micromonosporales</taxon>
        <taxon>Micromonosporaceae</taxon>
        <taxon>Dactylosporangium</taxon>
    </lineage>
</organism>
<feature type="compositionally biased region" description="Polar residues" evidence="1">
    <location>
        <begin position="58"/>
        <end position="76"/>
    </location>
</feature>
<gene>
    <name evidence="3" type="ORF">GCM10017581_090940</name>
</gene>
<dbReference type="Proteomes" id="UP001143480">
    <property type="component" value="Unassembled WGS sequence"/>
</dbReference>
<feature type="region of interest" description="Disordered" evidence="1">
    <location>
        <begin position="57"/>
        <end position="85"/>
    </location>
</feature>
<dbReference type="EMBL" id="BSFP01000093">
    <property type="protein sequence ID" value="GLL07342.1"/>
    <property type="molecule type" value="Genomic_DNA"/>
</dbReference>
<keyword evidence="2" id="KW-0732">Signal</keyword>
<evidence type="ECO:0000256" key="2">
    <source>
        <dbReference type="SAM" id="SignalP"/>
    </source>
</evidence>
<name>A0A9W6KU98_9ACTN</name>
<comment type="caution">
    <text evidence="3">The sequence shown here is derived from an EMBL/GenBank/DDBJ whole genome shotgun (WGS) entry which is preliminary data.</text>
</comment>
<reference evidence="3" key="1">
    <citation type="journal article" date="2014" name="Int. J. Syst. Evol. Microbiol.">
        <title>Complete genome sequence of Corynebacterium casei LMG S-19264T (=DSM 44701T), isolated from a smear-ripened cheese.</title>
        <authorList>
            <consortium name="US DOE Joint Genome Institute (JGI-PGF)"/>
            <person name="Walter F."/>
            <person name="Albersmeier A."/>
            <person name="Kalinowski J."/>
            <person name="Ruckert C."/>
        </authorList>
    </citation>
    <scope>NUCLEOTIDE SEQUENCE</scope>
    <source>
        <strain evidence="3">VKM Ac-1321</strain>
    </source>
</reference>
<dbReference type="AlphaFoldDB" id="A0A9W6KU98"/>
<proteinExistence type="predicted"/>
<keyword evidence="4" id="KW-1185">Reference proteome</keyword>
<feature type="chain" id="PRO_5040924883" evidence="2">
    <location>
        <begin position="35"/>
        <end position="85"/>
    </location>
</feature>
<feature type="signal peptide" evidence="2">
    <location>
        <begin position="1"/>
        <end position="34"/>
    </location>
</feature>
<accession>A0A9W6KU98</accession>